<feature type="domain" description="AMP-binding enzyme C-terminal" evidence="6">
    <location>
        <begin position="446"/>
        <end position="559"/>
    </location>
</feature>
<dbReference type="PROSITE" id="PS00455">
    <property type="entry name" value="AMP_BINDING"/>
    <property type="match status" value="1"/>
</dbReference>
<keyword evidence="2 7" id="KW-0436">Ligase</keyword>
<evidence type="ECO:0000259" key="6">
    <source>
        <dbReference type="Pfam" id="PF23024"/>
    </source>
</evidence>
<protein>
    <submittedName>
        <fullName evidence="7">Fatty acyl-AMP ligase</fullName>
    </submittedName>
</protein>
<sequence>MFVARLIDNAARFGDRPAIVHCQLTGAERTETAVSYAELDRDARAAAAWLRVRVRAGSRVLLAYPSGVEFLRAFLGCLYAGVLPVPVPLPERHRRNVSRSAAIVIDADVSMVFTDACNRDLVSQWLSDEGLVALAVIASDSLPRGDDAADSSPSAVDADTSAFLQYTSGSTSEPKGVLISHGNLAANLALGADLLDVGAGTTFCSWLPVYHDMGLIAMTLLPLYLGGTTVVCSPADFMKRPVSWLELIAAHRAQVAAAPNFGYELCARRVTDKQAAGLDLSCWQRACNGAEPIDPATLRRFADRFAGNGFRPEALVAGYGMAESTLFVAGSRPGKPPVVTAVDAAALERDELVPATGGPEIVGCGRTADMDLLIVDPHSAQVRPDGRVGEIWLRGPSVAQGYWRRAAETRDGFGGRTACGQEGFLRTGDLGVLRDGELYITGRLKDMMIVNGRNIYPQDVEREVRTLHPAVAELPSCVFSVPAPAERLVLVAEVRTRNVAPEALAELAAALRTGLTGRLGLGAVDVVLLRPGRIRKTTSGKIQRAAVRELFMSNQLDAVHEALGEQTRLRFRGTGQVVA</sequence>
<gene>
    <name evidence="7" type="ORF">ACFSUT_33045</name>
</gene>
<keyword evidence="3" id="KW-0276">Fatty acid metabolism</keyword>
<evidence type="ECO:0000259" key="5">
    <source>
        <dbReference type="Pfam" id="PF00501"/>
    </source>
</evidence>
<dbReference type="PANTHER" id="PTHR22754">
    <property type="entry name" value="DISCO-INTERACTING PROTEIN 2 DIP2 -RELATED"/>
    <property type="match status" value="1"/>
</dbReference>
<comment type="similarity">
    <text evidence="1">Belongs to the ATP-dependent AMP-binding enzyme family.</text>
</comment>
<dbReference type="InterPro" id="IPR045851">
    <property type="entry name" value="AMP-bd_C_sf"/>
</dbReference>
<feature type="domain" description="AMP-dependent synthetase/ligase" evidence="5">
    <location>
        <begin position="8"/>
        <end position="403"/>
    </location>
</feature>
<dbReference type="CDD" id="cd05931">
    <property type="entry name" value="FAAL"/>
    <property type="match status" value="1"/>
</dbReference>
<name>A0ABW5I833_9PSEU</name>
<accession>A0ABW5I833</accession>
<evidence type="ECO:0000313" key="7">
    <source>
        <dbReference type="EMBL" id="MFD2485143.1"/>
    </source>
</evidence>
<evidence type="ECO:0000256" key="2">
    <source>
        <dbReference type="ARBA" id="ARBA00022598"/>
    </source>
</evidence>
<dbReference type="Pfam" id="PF00501">
    <property type="entry name" value="AMP-binding"/>
    <property type="match status" value="1"/>
</dbReference>
<dbReference type="Gene3D" id="3.40.50.12780">
    <property type="entry name" value="N-terminal domain of ligase-like"/>
    <property type="match status" value="1"/>
</dbReference>
<evidence type="ECO:0000313" key="8">
    <source>
        <dbReference type="Proteomes" id="UP001597542"/>
    </source>
</evidence>
<reference evidence="8" key="1">
    <citation type="journal article" date="2019" name="Int. J. Syst. Evol. Microbiol.">
        <title>The Global Catalogue of Microorganisms (GCM) 10K type strain sequencing project: providing services to taxonomists for standard genome sequencing and annotation.</title>
        <authorList>
            <consortium name="The Broad Institute Genomics Platform"/>
            <consortium name="The Broad Institute Genome Sequencing Center for Infectious Disease"/>
            <person name="Wu L."/>
            <person name="Ma J."/>
        </authorList>
    </citation>
    <scope>NUCLEOTIDE SEQUENCE [LARGE SCALE GENOMIC DNA]</scope>
    <source>
        <strain evidence="8">CGMCC 4.7638</strain>
    </source>
</reference>
<keyword evidence="8" id="KW-1185">Reference proteome</keyword>
<dbReference type="InterPro" id="IPR040097">
    <property type="entry name" value="FAAL/FAAC"/>
</dbReference>
<dbReference type="InterPro" id="IPR042099">
    <property type="entry name" value="ANL_N_sf"/>
</dbReference>
<evidence type="ECO:0000256" key="4">
    <source>
        <dbReference type="ARBA" id="ARBA00023098"/>
    </source>
</evidence>
<keyword evidence="4" id="KW-0443">Lipid metabolism</keyword>
<dbReference type="Gene3D" id="3.30.300.30">
    <property type="match status" value="1"/>
</dbReference>
<dbReference type="EMBL" id="JBHUKQ010000015">
    <property type="protein sequence ID" value="MFD2485143.1"/>
    <property type="molecule type" value="Genomic_DNA"/>
</dbReference>
<dbReference type="GO" id="GO:0016874">
    <property type="term" value="F:ligase activity"/>
    <property type="evidence" value="ECO:0007669"/>
    <property type="project" value="UniProtKB-KW"/>
</dbReference>
<dbReference type="RefSeq" id="WP_344277145.1">
    <property type="nucleotide sequence ID" value="NZ_BAAAHV010000012.1"/>
</dbReference>
<comment type="caution">
    <text evidence="7">The sequence shown here is derived from an EMBL/GenBank/DDBJ whole genome shotgun (WGS) entry which is preliminary data.</text>
</comment>
<dbReference type="PANTHER" id="PTHR22754:SF32">
    <property type="entry name" value="DISCO-INTERACTING PROTEIN 2"/>
    <property type="match status" value="1"/>
</dbReference>
<organism evidence="7 8">
    <name type="scientific">Amycolatopsis albidoflavus</name>
    <dbReference type="NCBI Taxonomy" id="102226"/>
    <lineage>
        <taxon>Bacteria</taxon>
        <taxon>Bacillati</taxon>
        <taxon>Actinomycetota</taxon>
        <taxon>Actinomycetes</taxon>
        <taxon>Pseudonocardiales</taxon>
        <taxon>Pseudonocardiaceae</taxon>
        <taxon>Amycolatopsis</taxon>
    </lineage>
</organism>
<dbReference type="InterPro" id="IPR020845">
    <property type="entry name" value="AMP-binding_CS"/>
</dbReference>
<dbReference type="Pfam" id="PF23024">
    <property type="entry name" value="AMP-dom_DIP2-like"/>
    <property type="match status" value="1"/>
</dbReference>
<proteinExistence type="inferred from homology"/>
<evidence type="ECO:0000256" key="3">
    <source>
        <dbReference type="ARBA" id="ARBA00022832"/>
    </source>
</evidence>
<dbReference type="InterPro" id="IPR000873">
    <property type="entry name" value="AMP-dep_synth/lig_dom"/>
</dbReference>
<evidence type="ECO:0000256" key="1">
    <source>
        <dbReference type="ARBA" id="ARBA00006432"/>
    </source>
</evidence>
<dbReference type="SUPFAM" id="SSF56801">
    <property type="entry name" value="Acetyl-CoA synthetase-like"/>
    <property type="match status" value="1"/>
</dbReference>
<dbReference type="Proteomes" id="UP001597542">
    <property type="component" value="Unassembled WGS sequence"/>
</dbReference>
<dbReference type="InterPro" id="IPR025110">
    <property type="entry name" value="AMP-bd_C"/>
</dbReference>